<keyword evidence="2" id="KW-1133">Transmembrane helix</keyword>
<feature type="region of interest" description="Disordered" evidence="1">
    <location>
        <begin position="376"/>
        <end position="415"/>
    </location>
</feature>
<reference evidence="3 4" key="1">
    <citation type="submission" date="2017-06" db="EMBL/GenBank/DDBJ databases">
        <authorList>
            <person name="Kim H.J."/>
            <person name="Triplett B.A."/>
        </authorList>
    </citation>
    <scope>NUCLEOTIDE SEQUENCE [LARGE SCALE GENOMIC DNA]</scope>
    <source>
        <strain evidence="3 4">DSM 44715</strain>
    </source>
</reference>
<feature type="transmembrane region" description="Helical" evidence="2">
    <location>
        <begin position="254"/>
        <end position="273"/>
    </location>
</feature>
<dbReference type="RefSeq" id="WP_089329789.1">
    <property type="nucleotide sequence ID" value="NZ_FZOR01000041.1"/>
</dbReference>
<feature type="transmembrane region" description="Helical" evidence="2">
    <location>
        <begin position="320"/>
        <end position="350"/>
    </location>
</feature>
<dbReference type="EMBL" id="FZOR01000041">
    <property type="protein sequence ID" value="SNT54015.1"/>
    <property type="molecule type" value="Genomic_DNA"/>
</dbReference>
<feature type="compositionally biased region" description="Low complexity" evidence="1">
    <location>
        <begin position="385"/>
        <end position="394"/>
    </location>
</feature>
<feature type="transmembrane region" description="Helical" evidence="2">
    <location>
        <begin position="209"/>
        <end position="234"/>
    </location>
</feature>
<dbReference type="Proteomes" id="UP000198318">
    <property type="component" value="Unassembled WGS sequence"/>
</dbReference>
<evidence type="ECO:0000313" key="3">
    <source>
        <dbReference type="EMBL" id="SNT54015.1"/>
    </source>
</evidence>
<keyword evidence="4" id="KW-1185">Reference proteome</keyword>
<feature type="transmembrane region" description="Helical" evidence="2">
    <location>
        <begin position="42"/>
        <end position="60"/>
    </location>
</feature>
<keyword evidence="2" id="KW-0812">Transmembrane</keyword>
<feature type="transmembrane region" description="Helical" evidence="2">
    <location>
        <begin position="177"/>
        <end position="197"/>
    </location>
</feature>
<proteinExistence type="predicted"/>
<evidence type="ECO:0000313" key="4">
    <source>
        <dbReference type="Proteomes" id="UP000198318"/>
    </source>
</evidence>
<evidence type="ECO:0000256" key="2">
    <source>
        <dbReference type="SAM" id="Phobius"/>
    </source>
</evidence>
<feature type="transmembrane region" description="Helical" evidence="2">
    <location>
        <begin position="72"/>
        <end position="94"/>
    </location>
</feature>
<dbReference type="OrthoDB" id="517234at2"/>
<protein>
    <submittedName>
        <fullName evidence="3">NhaP-type Na+/H+ or K+/H+ antiporter</fullName>
    </submittedName>
</protein>
<evidence type="ECO:0000256" key="1">
    <source>
        <dbReference type="SAM" id="MobiDB-lite"/>
    </source>
</evidence>
<gene>
    <name evidence="3" type="ORF">SAMN05443665_104122</name>
</gene>
<dbReference type="AlphaFoldDB" id="A0A239NGL7"/>
<keyword evidence="2" id="KW-0472">Membrane</keyword>
<feature type="transmembrane region" description="Helical" evidence="2">
    <location>
        <begin position="278"/>
        <end position="300"/>
    </location>
</feature>
<organism evidence="3 4">
    <name type="scientific">Actinomadura meyerae</name>
    <dbReference type="NCBI Taxonomy" id="240840"/>
    <lineage>
        <taxon>Bacteria</taxon>
        <taxon>Bacillati</taxon>
        <taxon>Actinomycetota</taxon>
        <taxon>Actinomycetes</taxon>
        <taxon>Streptosporangiales</taxon>
        <taxon>Thermomonosporaceae</taxon>
        <taxon>Actinomadura</taxon>
    </lineage>
</organism>
<sequence>MVRGPAARRFVVALAIIALGVSAGRAAGAGRVENLVNGQPYFLAVSALLAIGLYGSTHGIEHARMRADLRVVVLAVTVGVLVKATIITLVMVALFPGPEALVLGVAVAQIDPLSVAALQHSSRLSPRGKTLLLAWASFDDPVTTLLTVYAATLSVAAYDLDRTGELAALQSGGLGGFLLGVAANVAFAAVVCGAWWMLRKWRPGTVAGFAAGCGLLLAAGVVAVSQFWMLGVALVGLFVRPVLARAPEAFERRLGQLTQAALVLAVLGVGFLLSVRVLFAAGIVLGVTAFAAHALVSLPLTRGQDADDRAQLAVAQQNGITAIVLALLLTPLFPGVVATVAPAIVVINALHALANAGYARAGSWAAVRDRLVRPVPSRRTTRAGAPEVRAARMAPAPPGPGDEQPVHSSAPRADR</sequence>
<name>A0A239NGL7_9ACTN</name>
<accession>A0A239NGL7</accession>